<name>A0A0B7NUL6_PROFF</name>
<dbReference type="SUPFAM" id="SSF52833">
    <property type="entry name" value="Thioredoxin-like"/>
    <property type="match status" value="1"/>
</dbReference>
<gene>
    <name evidence="1" type="ORF">PFCIRM138_07225</name>
</gene>
<sequence>MKTLLNAPGTTGAPTPAPLDVTLVSAPGCHLCEDARGELGRRATAGQVAVREVDAESDEGLDLVTRHRPALFPLVLVDGEFFSAGRLPRRKLDKLTSSAGRR</sequence>
<accession>A0A0B7NUL6</accession>
<organism evidence="1">
    <name type="scientific">Propionibacterium freudenreichii subsp. freudenreichii</name>
    <dbReference type="NCBI Taxonomy" id="66712"/>
    <lineage>
        <taxon>Bacteria</taxon>
        <taxon>Bacillati</taxon>
        <taxon>Actinomycetota</taxon>
        <taxon>Actinomycetes</taxon>
        <taxon>Propionibacteriales</taxon>
        <taxon>Propionibacteriaceae</taxon>
        <taxon>Propionibacterium</taxon>
    </lineage>
</organism>
<dbReference type="Gene3D" id="3.40.30.10">
    <property type="entry name" value="Glutaredoxin"/>
    <property type="match status" value="1"/>
</dbReference>
<evidence type="ECO:0000313" key="1">
    <source>
        <dbReference type="EMBL" id="CEP26381.1"/>
    </source>
</evidence>
<reference evidence="1" key="1">
    <citation type="submission" date="2014-08" db="EMBL/GenBank/DDBJ databases">
        <authorList>
            <person name="Falentin Helene"/>
        </authorList>
    </citation>
    <scope>NUCLEOTIDE SEQUENCE</scope>
</reference>
<protein>
    <submittedName>
        <fullName evidence="1">Glutaredoxin 2</fullName>
    </submittedName>
</protein>
<dbReference type="EMBL" id="LM676407">
    <property type="protein sequence ID" value="CEP26381.1"/>
    <property type="molecule type" value="Genomic_DNA"/>
</dbReference>
<dbReference type="InterPro" id="IPR036249">
    <property type="entry name" value="Thioredoxin-like_sf"/>
</dbReference>
<dbReference type="AlphaFoldDB" id="A0A0B7NUL6"/>
<proteinExistence type="predicted"/>